<feature type="domain" description="UEV" evidence="1">
    <location>
        <begin position="2"/>
        <end position="145"/>
    </location>
</feature>
<evidence type="ECO:0000259" key="1">
    <source>
        <dbReference type="PROSITE" id="PS51322"/>
    </source>
</evidence>
<dbReference type="GO" id="GO:0015031">
    <property type="term" value="P:protein transport"/>
    <property type="evidence" value="ECO:0007669"/>
    <property type="project" value="InterPro"/>
</dbReference>
<dbReference type="InterPro" id="IPR016135">
    <property type="entry name" value="UBQ-conjugating_enzyme/RWD"/>
</dbReference>
<dbReference type="Pfam" id="PF05743">
    <property type="entry name" value="UEV"/>
    <property type="match status" value="1"/>
</dbReference>
<dbReference type="GO" id="GO:0008333">
    <property type="term" value="P:endosome to lysosome transport"/>
    <property type="evidence" value="ECO:0007669"/>
    <property type="project" value="TreeGrafter"/>
</dbReference>
<dbReference type="PANTHER" id="PTHR23306">
    <property type="entry name" value="TUMOR SUSCEPTIBILITY GENE 101 PROTEIN-RELATED"/>
    <property type="match status" value="1"/>
</dbReference>
<proteinExistence type="predicted"/>
<dbReference type="Gene3D" id="3.10.110.10">
    <property type="entry name" value="Ubiquitin Conjugating Enzyme"/>
    <property type="match status" value="1"/>
</dbReference>
<dbReference type="InterPro" id="IPR008883">
    <property type="entry name" value="UEV_N"/>
</dbReference>
<dbReference type="CDD" id="cd11685">
    <property type="entry name" value="UEV_TSG101-like"/>
    <property type="match status" value="1"/>
</dbReference>
<organism evidence="2 3">
    <name type="scientific">Amphiprion percula</name>
    <name type="common">Orange clownfish</name>
    <name type="synonym">Lutjanus percula</name>
    <dbReference type="NCBI Taxonomy" id="161767"/>
    <lineage>
        <taxon>Eukaryota</taxon>
        <taxon>Metazoa</taxon>
        <taxon>Chordata</taxon>
        <taxon>Craniata</taxon>
        <taxon>Vertebrata</taxon>
        <taxon>Euteleostomi</taxon>
        <taxon>Actinopterygii</taxon>
        <taxon>Neopterygii</taxon>
        <taxon>Teleostei</taxon>
        <taxon>Neoteleostei</taxon>
        <taxon>Acanthomorphata</taxon>
        <taxon>Ovalentaria</taxon>
        <taxon>Pomacentridae</taxon>
        <taxon>Amphiprion</taxon>
    </lineage>
</organism>
<dbReference type="GO" id="GO:0043130">
    <property type="term" value="F:ubiquitin binding"/>
    <property type="evidence" value="ECO:0007669"/>
    <property type="project" value="TreeGrafter"/>
</dbReference>
<sequence>MSFRGDTLKRMLPKTYLRKHVSHDIHVALTYFQNLVPVMDKFVYNDGTTKNLMSLTGTVPVMISDKTYNIPICLWIEETYPQTAPICYVKPTSEMMVIRGNYISSNGEILLPYLQHWNKDQCDIVSLLQVMVAMFGEAPPVCMRPHSDPEQRSCGLQYYRQAEVFQDLDGSSYLPLAREDNEPFQQENESNC</sequence>
<dbReference type="OMA" id="PFQQENE"/>
<dbReference type="SUPFAM" id="SSF54495">
    <property type="entry name" value="UBC-like"/>
    <property type="match status" value="1"/>
</dbReference>
<protein>
    <submittedName>
        <fullName evidence="2">Zgc:123278</fullName>
    </submittedName>
</protein>
<reference evidence="2" key="3">
    <citation type="submission" date="2025-09" db="UniProtKB">
        <authorList>
            <consortium name="Ensembl"/>
        </authorList>
    </citation>
    <scope>IDENTIFICATION</scope>
</reference>
<evidence type="ECO:0000313" key="3">
    <source>
        <dbReference type="Proteomes" id="UP000265080"/>
    </source>
</evidence>
<dbReference type="STRING" id="161767.ENSAPEP00000013406"/>
<dbReference type="PROSITE" id="PS51322">
    <property type="entry name" value="UEV"/>
    <property type="match status" value="1"/>
</dbReference>
<keyword evidence="3" id="KW-1185">Reference proteome</keyword>
<name>A0A3P8SN78_AMPPE</name>
<dbReference type="Ensembl" id="ENSAPET00000013764.1">
    <property type="protein sequence ID" value="ENSAPEP00000013406.1"/>
    <property type="gene ID" value="ENSAPEG00000009560.1"/>
</dbReference>
<accession>A0A3P8SN78</accession>
<dbReference type="InterPro" id="IPR052070">
    <property type="entry name" value="ESCRT-I_UEV_domain"/>
</dbReference>
<dbReference type="Proteomes" id="UP000265080">
    <property type="component" value="Chromosome 4"/>
</dbReference>
<dbReference type="GeneTree" id="ENSGT00940000153903"/>
<dbReference type="GO" id="GO:0000813">
    <property type="term" value="C:ESCRT I complex"/>
    <property type="evidence" value="ECO:0007669"/>
    <property type="project" value="TreeGrafter"/>
</dbReference>
<evidence type="ECO:0000313" key="2">
    <source>
        <dbReference type="Ensembl" id="ENSAPEP00000013406.1"/>
    </source>
</evidence>
<reference evidence="2 3" key="1">
    <citation type="submission" date="2018-03" db="EMBL/GenBank/DDBJ databases">
        <title>Finding Nemo's genes: A chromosome-scale reference assembly of the genome of the orange clownfish Amphiprion percula.</title>
        <authorList>
            <person name="Lehmann R."/>
        </authorList>
    </citation>
    <scope>NUCLEOTIDE SEQUENCE</scope>
</reference>
<dbReference type="AlphaFoldDB" id="A0A3P8SN78"/>
<reference evidence="2" key="2">
    <citation type="submission" date="2025-08" db="UniProtKB">
        <authorList>
            <consortium name="Ensembl"/>
        </authorList>
    </citation>
    <scope>IDENTIFICATION</scope>
</reference>
<dbReference type="PANTHER" id="PTHR23306:SF25">
    <property type="entry name" value="TUMOR SUSCEPTIBILITY GENE 101 PROTEIN"/>
    <property type="match status" value="1"/>
</dbReference>